<organism evidence="1 2">
    <name type="scientific">Cohnella abietis</name>
    <dbReference type="NCBI Taxonomy" id="2507935"/>
    <lineage>
        <taxon>Bacteria</taxon>
        <taxon>Bacillati</taxon>
        <taxon>Bacillota</taxon>
        <taxon>Bacilli</taxon>
        <taxon>Bacillales</taxon>
        <taxon>Paenibacillaceae</taxon>
        <taxon>Cohnella</taxon>
    </lineage>
</organism>
<dbReference type="Proteomes" id="UP000289856">
    <property type="component" value="Chromosome"/>
</dbReference>
<dbReference type="AlphaFoldDB" id="A0A3T1D357"/>
<dbReference type="EMBL" id="AP019400">
    <property type="protein sequence ID" value="BBI32524.1"/>
    <property type="molecule type" value="Genomic_DNA"/>
</dbReference>
<name>A0A3T1D357_9BACL</name>
<evidence type="ECO:0000313" key="1">
    <source>
        <dbReference type="EMBL" id="BBI32524.1"/>
    </source>
</evidence>
<protein>
    <submittedName>
        <fullName evidence="1">Uncharacterized protein</fullName>
    </submittedName>
</protein>
<accession>A0A3T1D357</accession>
<sequence length="71" mass="7666">MAFKRPLQTALSVVTTPVLTLLQVEGKIRNNGMDREEYVVHPSESGAAAKTALRGCAGNKELLQVALEFPV</sequence>
<evidence type="ECO:0000313" key="2">
    <source>
        <dbReference type="Proteomes" id="UP000289856"/>
    </source>
</evidence>
<reference evidence="1 2" key="1">
    <citation type="submission" date="2019-01" db="EMBL/GenBank/DDBJ databases">
        <title>Complete genome sequence of Cohnella hallensis HS21 isolated from Korean fir (Abies koreana) rhizospheric soil.</title>
        <authorList>
            <person name="Jiang L."/>
            <person name="Kang S.W."/>
            <person name="Kim S."/>
            <person name="Jung J."/>
            <person name="Kim C.Y."/>
            <person name="Kim D.H."/>
            <person name="Kim S.W."/>
            <person name="Lee J."/>
        </authorList>
    </citation>
    <scope>NUCLEOTIDE SEQUENCE [LARGE SCALE GENOMIC DNA]</scope>
    <source>
        <strain evidence="1 2">HS21</strain>
    </source>
</reference>
<dbReference type="KEGG" id="cohn:KCTCHS21_19230"/>
<keyword evidence="2" id="KW-1185">Reference proteome</keyword>
<dbReference type="RefSeq" id="WP_130607117.1">
    <property type="nucleotide sequence ID" value="NZ_AP019400.1"/>
</dbReference>
<proteinExistence type="predicted"/>
<gene>
    <name evidence="1" type="ORF">KCTCHS21_19230</name>
</gene>